<evidence type="ECO:0000259" key="1">
    <source>
        <dbReference type="Pfam" id="PF09922"/>
    </source>
</evidence>
<dbReference type="Pfam" id="PF17115">
    <property type="entry name" value="Toast_rack_N"/>
    <property type="match status" value="1"/>
</dbReference>
<comment type="caution">
    <text evidence="3">The sequence shown here is derived from an EMBL/GenBank/DDBJ whole genome shotgun (WGS) entry which is preliminary data.</text>
</comment>
<accession>A0ABS7K9C6</accession>
<evidence type="ECO:0000259" key="2">
    <source>
        <dbReference type="Pfam" id="PF17115"/>
    </source>
</evidence>
<organism evidence="3 4">
    <name type="scientific">Mesobacillus maritimus</name>
    <dbReference type="NCBI Taxonomy" id="1643336"/>
    <lineage>
        <taxon>Bacteria</taxon>
        <taxon>Bacillati</taxon>
        <taxon>Bacillota</taxon>
        <taxon>Bacilli</taxon>
        <taxon>Bacillales</taxon>
        <taxon>Bacillaceae</taxon>
        <taxon>Mesobacillus</taxon>
    </lineage>
</organism>
<evidence type="ECO:0000313" key="4">
    <source>
        <dbReference type="Proteomes" id="UP000769780"/>
    </source>
</evidence>
<keyword evidence="4" id="KW-1185">Reference proteome</keyword>
<dbReference type="InterPro" id="IPR031346">
    <property type="entry name" value="DUF2154_N"/>
</dbReference>
<dbReference type="EMBL" id="JACWFH010000029">
    <property type="protein sequence ID" value="MBY0098857.1"/>
    <property type="molecule type" value="Genomic_DNA"/>
</dbReference>
<dbReference type="Pfam" id="PF09922">
    <property type="entry name" value="LiaF-like_C"/>
    <property type="match status" value="1"/>
</dbReference>
<dbReference type="Proteomes" id="UP000769780">
    <property type="component" value="Unassembled WGS sequence"/>
</dbReference>
<evidence type="ECO:0008006" key="5">
    <source>
        <dbReference type="Google" id="ProtNLM"/>
    </source>
</evidence>
<protein>
    <recommendedName>
        <fullName evidence="5">DUF2154 domain-containing protein</fullName>
    </recommendedName>
</protein>
<gene>
    <name evidence="3" type="ORF">H0185_19000</name>
</gene>
<evidence type="ECO:0000313" key="3">
    <source>
        <dbReference type="EMBL" id="MBY0098857.1"/>
    </source>
</evidence>
<feature type="domain" description="Cell wall-active antibiotics response LiaF-like C-terminal" evidence="1">
    <location>
        <begin position="120"/>
        <end position="212"/>
    </location>
</feature>
<dbReference type="InterPro" id="IPR024425">
    <property type="entry name" value="LiaF-like_C"/>
</dbReference>
<reference evidence="3 4" key="1">
    <citation type="submission" date="2020-07" db="EMBL/GenBank/DDBJ databases">
        <title>Fungal Genomes of the International Space Station.</title>
        <authorList>
            <person name="Seuylemezian A."/>
            <person name="Singh N.K."/>
            <person name="Wood J."/>
            <person name="Venkateswaran K."/>
        </authorList>
    </citation>
    <scope>NUCLEOTIDE SEQUENCE [LARGE SCALE GENOMIC DNA]</scope>
    <source>
        <strain evidence="3 4">PL-B2</strain>
    </source>
</reference>
<sequence length="218" mass="23449">MDVGGNEESFEVQVDKDHAKELEVELNIGAGELNVESGGKEWVEGTIDYNHKKLEPEISYKVKGDAGVAVIEQGEKGLLDKINIGEIENHWNLRLNDEIPMDLVINSGASETMLDLKGLELQNLEVNAGVGDISIDLSGDWQESFDASLDMGIGKSTIILPSDVGVKIEASKGIGESNLVGFVSQGNGVYVNDAFKDADVVINLKTNLGVGEATFKME</sequence>
<proteinExistence type="predicted"/>
<name>A0ABS7K9C6_9BACI</name>
<feature type="domain" description="DUF2154" evidence="2">
    <location>
        <begin position="18"/>
        <end position="109"/>
    </location>
</feature>